<evidence type="ECO:0000259" key="6">
    <source>
        <dbReference type="Pfam" id="PF19028"/>
    </source>
</evidence>
<dbReference type="PANTHER" id="PTHR11311:SF15">
    <property type="entry name" value="SPONDIN-2"/>
    <property type="match status" value="1"/>
</dbReference>
<feature type="signal peptide" evidence="5">
    <location>
        <begin position="1"/>
        <end position="15"/>
    </location>
</feature>
<organism evidence="7 8">
    <name type="scientific">Durusdinium trenchii</name>
    <dbReference type="NCBI Taxonomy" id="1381693"/>
    <lineage>
        <taxon>Eukaryota</taxon>
        <taxon>Sar</taxon>
        <taxon>Alveolata</taxon>
        <taxon>Dinophyceae</taxon>
        <taxon>Suessiales</taxon>
        <taxon>Symbiodiniaceae</taxon>
        <taxon>Durusdinium</taxon>
    </lineage>
</organism>
<keyword evidence="2" id="KW-1015">Disulfide bond</keyword>
<evidence type="ECO:0000256" key="5">
    <source>
        <dbReference type="SAM" id="SignalP"/>
    </source>
</evidence>
<proteinExistence type="predicted"/>
<dbReference type="InterPro" id="IPR044004">
    <property type="entry name" value="TSP1_spondin_dom"/>
</dbReference>
<feature type="region of interest" description="Disordered" evidence="4">
    <location>
        <begin position="135"/>
        <end position="170"/>
    </location>
</feature>
<evidence type="ECO:0000256" key="3">
    <source>
        <dbReference type="ARBA" id="ARBA00023180"/>
    </source>
</evidence>
<dbReference type="Pfam" id="PF00090">
    <property type="entry name" value="TSP_1"/>
    <property type="match status" value="4"/>
</dbReference>
<name>A0ABP0KPX4_9DINO</name>
<dbReference type="InterPro" id="IPR051418">
    <property type="entry name" value="Spondin/Thrombospondin_T1"/>
</dbReference>
<dbReference type="PROSITE" id="PS50092">
    <property type="entry name" value="TSP1"/>
    <property type="match status" value="7"/>
</dbReference>
<feature type="domain" description="Spondin-like TSP1" evidence="6">
    <location>
        <begin position="411"/>
        <end position="464"/>
    </location>
</feature>
<feature type="domain" description="Spondin-like TSP1" evidence="6">
    <location>
        <begin position="175"/>
        <end position="227"/>
    </location>
</feature>
<evidence type="ECO:0000313" key="7">
    <source>
        <dbReference type="EMBL" id="CAK9028504.1"/>
    </source>
</evidence>
<feature type="compositionally biased region" description="Polar residues" evidence="4">
    <location>
        <begin position="135"/>
        <end position="152"/>
    </location>
</feature>
<comment type="caution">
    <text evidence="7">The sequence shown here is derived from an EMBL/GenBank/DDBJ whole genome shotgun (WGS) entry which is preliminary data.</text>
</comment>
<accession>A0ABP0KPX4</accession>
<evidence type="ECO:0000256" key="2">
    <source>
        <dbReference type="ARBA" id="ARBA00023157"/>
    </source>
</evidence>
<dbReference type="Pfam" id="PF19028">
    <property type="entry name" value="TSP1_spondin"/>
    <property type="match status" value="3"/>
</dbReference>
<reference evidence="7 8" key="1">
    <citation type="submission" date="2024-02" db="EMBL/GenBank/DDBJ databases">
        <authorList>
            <person name="Chen Y."/>
            <person name="Shah S."/>
            <person name="Dougan E. K."/>
            <person name="Thang M."/>
            <person name="Chan C."/>
        </authorList>
    </citation>
    <scope>NUCLEOTIDE SEQUENCE [LARGE SCALE GENOMIC DNA]</scope>
</reference>
<dbReference type="SMART" id="SM00209">
    <property type="entry name" value="TSP1"/>
    <property type="match status" value="7"/>
</dbReference>
<sequence length="634" mass="70264">MPAGHWFVFLGSALAQPFFDDIKGWGQERELAEYHGTHVCSGFDEQWGLCPELESCHTCEPRDCLFDSWGQWFDAGGCAQIEFRQRGIADSNNECGKPCEGRKMESRAFPKARCELNEVDCQWVEWSAWSECGTPNDQSTRSRSIGQKNTGQGAPCVGEMKETRPCSPGPSPEDCQLSEWHTWSECSSPCGAGEHSRFRKVISEAKHDGRPCQGVIHETDTCELRPCDRMDCQMSEWSEWSWMNPMEDDSAHTDQWFRKRTVLVPPGIGGSPCPGGLIETRGKARTSTPCVVGEWAFWSKCDRTCGGGQKTRERSVTPADGNADGDDDHCGYQIQKMIAPCGLGPCHSAGTSDCQMSEWDEWSQCSARCGTGSKSRSRSIVSDAMFGGAPCEGPLKELDRCEVSECNLVDCAWGDWAGWSDCSCKCGGGTKRRTRNVVQAPRNGGQPCEPQDKEEAEPCNTEPCGQGCIDGKWGEWGTWTQCSATCASSYRSRSRNLEVQPSPCGKAAAGHRDEFEVCSDLPPCIPDSDCQLHEWGEWSHCSCHCFGIRERNRYISHFATGKGKPCPVTALKVIEPCNPGPVTPFDPDDKYSMPIQLQDPPLDCQEKPPVHCELHPWNEWPSPYPAPLWKFAVL</sequence>
<protein>
    <recommendedName>
        <fullName evidence="6">Spondin-like TSP1 domain-containing protein</fullName>
    </recommendedName>
</protein>
<keyword evidence="3" id="KW-0325">Glycoprotein</keyword>
<dbReference type="EMBL" id="CAXAMN010009391">
    <property type="protein sequence ID" value="CAK9028504.1"/>
    <property type="molecule type" value="Genomic_DNA"/>
</dbReference>
<evidence type="ECO:0000256" key="1">
    <source>
        <dbReference type="ARBA" id="ARBA00022729"/>
    </source>
</evidence>
<dbReference type="Proteomes" id="UP001642484">
    <property type="component" value="Unassembled WGS sequence"/>
</dbReference>
<feature type="chain" id="PRO_5046064499" description="Spondin-like TSP1 domain-containing protein" evidence="5">
    <location>
        <begin position="16"/>
        <end position="634"/>
    </location>
</feature>
<keyword evidence="1 5" id="KW-0732">Signal</keyword>
<gene>
    <name evidence="7" type="ORF">CCMP2556_LOCUS17137</name>
</gene>
<evidence type="ECO:0000313" key="8">
    <source>
        <dbReference type="Proteomes" id="UP001642484"/>
    </source>
</evidence>
<dbReference type="InterPro" id="IPR000884">
    <property type="entry name" value="TSP1_rpt"/>
</dbReference>
<feature type="domain" description="Spondin-like TSP1" evidence="6">
    <location>
        <begin position="354"/>
        <end position="406"/>
    </location>
</feature>
<dbReference type="SUPFAM" id="SSF82895">
    <property type="entry name" value="TSP-1 type 1 repeat"/>
    <property type="match status" value="7"/>
</dbReference>
<dbReference type="PANTHER" id="PTHR11311">
    <property type="entry name" value="SPONDIN"/>
    <property type="match status" value="1"/>
</dbReference>
<dbReference type="Gene3D" id="2.20.100.10">
    <property type="entry name" value="Thrombospondin type-1 (TSP1) repeat"/>
    <property type="match status" value="8"/>
</dbReference>
<keyword evidence="8" id="KW-1185">Reference proteome</keyword>
<evidence type="ECO:0000256" key="4">
    <source>
        <dbReference type="SAM" id="MobiDB-lite"/>
    </source>
</evidence>
<dbReference type="InterPro" id="IPR036383">
    <property type="entry name" value="TSP1_rpt_sf"/>
</dbReference>